<name>A0A0G0FFC2_9BACT</name>
<evidence type="ECO:0000256" key="1">
    <source>
        <dbReference type="SAM" id="MobiDB-lite"/>
    </source>
</evidence>
<sequence length="181" mass="20217">NDFGMLGKNDSVFGAPLLGGGGMGISDSAFGAIFNNVMKMMESQIRNMDVENMDLGDAKPEITRLPNGIQIRIGPHMRGKPQPKKERQPRVISEEQRARMIKLPRSEAKTDVRRFSDRVVYELSAPGVEHIDDVFVSKLESGYEVKAIGNKKVYVNSLQVALPLKKYSVKDNMLTFEFGLE</sequence>
<feature type="region of interest" description="Disordered" evidence="1">
    <location>
        <begin position="73"/>
        <end position="93"/>
    </location>
</feature>
<evidence type="ECO:0000256" key="2">
    <source>
        <dbReference type="SAM" id="Phobius"/>
    </source>
</evidence>
<protein>
    <submittedName>
        <fullName evidence="3">Uncharacterized protein</fullName>
    </submittedName>
</protein>
<organism evidence="3 4">
    <name type="scientific">Berkelbacteria bacterium GW2011_GWA1_36_9</name>
    <dbReference type="NCBI Taxonomy" id="1618331"/>
    <lineage>
        <taxon>Bacteria</taxon>
        <taxon>Candidatus Berkelbacteria</taxon>
    </lineage>
</organism>
<feature type="compositionally biased region" description="Basic and acidic residues" evidence="1">
    <location>
        <begin position="83"/>
        <end position="93"/>
    </location>
</feature>
<proteinExistence type="predicted"/>
<accession>A0A0G0FFC2</accession>
<keyword evidence="2" id="KW-0812">Transmembrane</keyword>
<dbReference type="AlphaFoldDB" id="A0A0G0FFC2"/>
<reference evidence="3 4" key="1">
    <citation type="journal article" date="2015" name="Nature">
        <title>rRNA introns, odd ribosomes, and small enigmatic genomes across a large radiation of phyla.</title>
        <authorList>
            <person name="Brown C.T."/>
            <person name="Hug L.A."/>
            <person name="Thomas B.C."/>
            <person name="Sharon I."/>
            <person name="Castelle C.J."/>
            <person name="Singh A."/>
            <person name="Wilkins M.J."/>
            <person name="Williams K.H."/>
            <person name="Banfield J.F."/>
        </authorList>
    </citation>
    <scope>NUCLEOTIDE SEQUENCE [LARGE SCALE GENOMIC DNA]</scope>
</reference>
<keyword evidence="2" id="KW-0472">Membrane</keyword>
<feature type="transmembrane region" description="Helical" evidence="2">
    <location>
        <begin position="12"/>
        <end position="38"/>
    </location>
</feature>
<gene>
    <name evidence="3" type="ORF">US31_C0030G0001</name>
</gene>
<dbReference type="EMBL" id="LBSM01000030">
    <property type="protein sequence ID" value="KKQ16552.1"/>
    <property type="molecule type" value="Genomic_DNA"/>
</dbReference>
<dbReference type="Proteomes" id="UP000034508">
    <property type="component" value="Unassembled WGS sequence"/>
</dbReference>
<keyword evidence="2" id="KW-1133">Transmembrane helix</keyword>
<feature type="non-terminal residue" evidence="3">
    <location>
        <position position="1"/>
    </location>
</feature>
<evidence type="ECO:0000313" key="4">
    <source>
        <dbReference type="Proteomes" id="UP000034508"/>
    </source>
</evidence>
<comment type="caution">
    <text evidence="3">The sequence shown here is derived from an EMBL/GenBank/DDBJ whole genome shotgun (WGS) entry which is preliminary data.</text>
</comment>
<evidence type="ECO:0000313" key="3">
    <source>
        <dbReference type="EMBL" id="KKQ16552.1"/>
    </source>
</evidence>